<proteinExistence type="predicted"/>
<dbReference type="SMART" id="SM00530">
    <property type="entry name" value="HTH_XRE"/>
    <property type="match status" value="1"/>
</dbReference>
<dbReference type="InterPro" id="IPR010982">
    <property type="entry name" value="Lambda_DNA-bd_dom_sf"/>
</dbReference>
<dbReference type="InterPro" id="IPR050807">
    <property type="entry name" value="TransReg_Diox_bact_type"/>
</dbReference>
<dbReference type="SUPFAM" id="SSF47413">
    <property type="entry name" value="lambda repressor-like DNA-binding domains"/>
    <property type="match status" value="1"/>
</dbReference>
<sequence>MGELTRIGDIRRRTAAAAREPLWRNLLGEQLRERRLDQGRTLTETADAAGMSPQYLSEIERGRKEPSSEMIAAIARALGTSLLDLTWQVADELRRSQVVALRTAQAPAAPQRATRAEGTVRLALAA</sequence>
<evidence type="ECO:0000256" key="1">
    <source>
        <dbReference type="ARBA" id="ARBA00023125"/>
    </source>
</evidence>
<reference evidence="4" key="1">
    <citation type="journal article" date="2019" name="Int. J. Syst. Evol. Microbiol.">
        <title>The Global Catalogue of Microorganisms (GCM) 10K type strain sequencing project: providing services to taxonomists for standard genome sequencing and annotation.</title>
        <authorList>
            <consortium name="The Broad Institute Genomics Platform"/>
            <consortium name="The Broad Institute Genome Sequencing Center for Infectious Disease"/>
            <person name="Wu L."/>
            <person name="Ma J."/>
        </authorList>
    </citation>
    <scope>NUCLEOTIDE SEQUENCE [LARGE SCALE GENOMIC DNA]</scope>
    <source>
        <strain evidence="4">JCM 1490</strain>
    </source>
</reference>
<accession>A0ABW2Q2P7</accession>
<comment type="caution">
    <text evidence="3">The sequence shown here is derived from an EMBL/GenBank/DDBJ whole genome shotgun (WGS) entry which is preliminary data.</text>
</comment>
<keyword evidence="4" id="KW-1185">Reference proteome</keyword>
<dbReference type="PANTHER" id="PTHR46797:SF1">
    <property type="entry name" value="METHYLPHOSPHONATE SYNTHASE"/>
    <property type="match status" value="1"/>
</dbReference>
<evidence type="ECO:0000259" key="2">
    <source>
        <dbReference type="PROSITE" id="PS50943"/>
    </source>
</evidence>
<gene>
    <name evidence="3" type="ORF">ACFQQL_01490</name>
</gene>
<name>A0ABW2Q2P7_9MICO</name>
<dbReference type="PANTHER" id="PTHR46797">
    <property type="entry name" value="HTH-TYPE TRANSCRIPTIONAL REGULATOR"/>
    <property type="match status" value="1"/>
</dbReference>
<dbReference type="Gene3D" id="1.10.260.40">
    <property type="entry name" value="lambda repressor-like DNA-binding domains"/>
    <property type="match status" value="1"/>
</dbReference>
<dbReference type="Pfam" id="PF01381">
    <property type="entry name" value="HTH_3"/>
    <property type="match status" value="1"/>
</dbReference>
<dbReference type="InterPro" id="IPR001387">
    <property type="entry name" value="Cro/C1-type_HTH"/>
</dbReference>
<protein>
    <submittedName>
        <fullName evidence="3">Helix-turn-helix domain-containing protein</fullName>
    </submittedName>
</protein>
<dbReference type="CDD" id="cd00093">
    <property type="entry name" value="HTH_XRE"/>
    <property type="match status" value="1"/>
</dbReference>
<dbReference type="RefSeq" id="WP_382390537.1">
    <property type="nucleotide sequence ID" value="NZ_JBHTCQ010000001.1"/>
</dbReference>
<feature type="domain" description="HTH cro/C1-type" evidence="2">
    <location>
        <begin position="31"/>
        <end position="85"/>
    </location>
</feature>
<organism evidence="3 4">
    <name type="scientific">Georgenia alba</name>
    <dbReference type="NCBI Taxonomy" id="2233858"/>
    <lineage>
        <taxon>Bacteria</taxon>
        <taxon>Bacillati</taxon>
        <taxon>Actinomycetota</taxon>
        <taxon>Actinomycetes</taxon>
        <taxon>Micrococcales</taxon>
        <taxon>Bogoriellaceae</taxon>
        <taxon>Georgenia</taxon>
    </lineage>
</organism>
<dbReference type="Proteomes" id="UP001596455">
    <property type="component" value="Unassembled WGS sequence"/>
</dbReference>
<evidence type="ECO:0000313" key="4">
    <source>
        <dbReference type="Proteomes" id="UP001596455"/>
    </source>
</evidence>
<keyword evidence="1" id="KW-0238">DNA-binding</keyword>
<dbReference type="EMBL" id="JBHTCQ010000001">
    <property type="protein sequence ID" value="MFC7403766.1"/>
    <property type="molecule type" value="Genomic_DNA"/>
</dbReference>
<dbReference type="PROSITE" id="PS50943">
    <property type="entry name" value="HTH_CROC1"/>
    <property type="match status" value="1"/>
</dbReference>
<evidence type="ECO:0000313" key="3">
    <source>
        <dbReference type="EMBL" id="MFC7403766.1"/>
    </source>
</evidence>